<name>A0A4S2DQ69_9CLOT</name>
<evidence type="ECO:0000313" key="2">
    <source>
        <dbReference type="EMBL" id="TGY44576.1"/>
    </source>
</evidence>
<evidence type="ECO:0000256" key="1">
    <source>
        <dbReference type="SAM" id="Coils"/>
    </source>
</evidence>
<proteinExistence type="predicted"/>
<sequence>MLEDGRFNSYNNVKSSEDSTYLTLYETNEVLKQLPKILSQMKNIILNNTHNLSILQSEVKSMKDEQEKFRKDVTRALNIISSKFSNIDQLEDDLKTLDQALARRISDIEDEIVLTQQITTKNFNEVLKFKEHWKI</sequence>
<reference evidence="2 3" key="1">
    <citation type="submission" date="2019-04" db="EMBL/GenBank/DDBJ databases">
        <title>Microbes associate with the intestines of laboratory mice.</title>
        <authorList>
            <person name="Navarre W."/>
            <person name="Wong E."/>
            <person name="Huang K."/>
            <person name="Tropini C."/>
            <person name="Ng K."/>
            <person name="Yu B."/>
        </authorList>
    </citation>
    <scope>NUCLEOTIDE SEQUENCE [LARGE SCALE GENOMIC DNA]</scope>
    <source>
        <strain evidence="2 3">NM50_B9-20</strain>
    </source>
</reference>
<keyword evidence="1" id="KW-0175">Coiled coil</keyword>
<organism evidence="2 3">
    <name type="scientific">Clostridium sartagoforme</name>
    <dbReference type="NCBI Taxonomy" id="84031"/>
    <lineage>
        <taxon>Bacteria</taxon>
        <taxon>Bacillati</taxon>
        <taxon>Bacillota</taxon>
        <taxon>Clostridia</taxon>
        <taxon>Eubacteriales</taxon>
        <taxon>Clostridiaceae</taxon>
        <taxon>Clostridium</taxon>
    </lineage>
</organism>
<protein>
    <submittedName>
        <fullName evidence="2">Uncharacterized protein</fullName>
    </submittedName>
</protein>
<keyword evidence="3" id="KW-1185">Reference proteome</keyword>
<dbReference type="SUPFAM" id="SSF58100">
    <property type="entry name" value="Bacterial hemolysins"/>
    <property type="match status" value="1"/>
</dbReference>
<accession>A0A4S2DQ69</accession>
<gene>
    <name evidence="2" type="ORF">E5347_03340</name>
</gene>
<feature type="coiled-coil region" evidence="1">
    <location>
        <begin position="52"/>
        <end position="107"/>
    </location>
</feature>
<dbReference type="Proteomes" id="UP000306888">
    <property type="component" value="Unassembled WGS sequence"/>
</dbReference>
<evidence type="ECO:0000313" key="3">
    <source>
        <dbReference type="Proteomes" id="UP000306888"/>
    </source>
</evidence>
<dbReference type="EMBL" id="SRYR01000001">
    <property type="protein sequence ID" value="TGY44576.1"/>
    <property type="molecule type" value="Genomic_DNA"/>
</dbReference>
<comment type="caution">
    <text evidence="2">The sequence shown here is derived from an EMBL/GenBank/DDBJ whole genome shotgun (WGS) entry which is preliminary data.</text>
</comment>
<dbReference type="AlphaFoldDB" id="A0A4S2DQ69"/>
<dbReference type="OrthoDB" id="1930395at2"/>